<protein>
    <recommendedName>
        <fullName evidence="2">Proteasome assembly chaperone 1</fullName>
    </recommendedName>
</protein>
<dbReference type="PANTHER" id="PTHR15069:SF1">
    <property type="entry name" value="PROTEASOME ASSEMBLY CHAPERONE 1"/>
    <property type="match status" value="1"/>
</dbReference>
<accession>A0A2P6N0Z2</accession>
<dbReference type="GO" id="GO:0080129">
    <property type="term" value="P:proteasome core complex assembly"/>
    <property type="evidence" value="ECO:0007669"/>
    <property type="project" value="TreeGrafter"/>
</dbReference>
<comment type="similarity">
    <text evidence="1">Belongs to the PSMG1 family.</text>
</comment>
<dbReference type="EMBL" id="MDYQ01000257">
    <property type="protein sequence ID" value="PRP77625.1"/>
    <property type="molecule type" value="Genomic_DNA"/>
</dbReference>
<evidence type="ECO:0000313" key="5">
    <source>
        <dbReference type="Proteomes" id="UP000241769"/>
    </source>
</evidence>
<evidence type="ECO:0000256" key="3">
    <source>
        <dbReference type="ARBA" id="ARBA00023186"/>
    </source>
</evidence>
<proteinExistence type="inferred from homology"/>
<evidence type="ECO:0000256" key="1">
    <source>
        <dbReference type="ARBA" id="ARBA00005261"/>
    </source>
</evidence>
<dbReference type="InParanoid" id="A0A2P6N0Z2"/>
<dbReference type="Proteomes" id="UP000241769">
    <property type="component" value="Unassembled WGS sequence"/>
</dbReference>
<comment type="caution">
    <text evidence="4">The sequence shown here is derived from an EMBL/GenBank/DDBJ whole genome shotgun (WGS) entry which is preliminary data.</text>
</comment>
<gene>
    <name evidence="4" type="ORF">PROFUN_00486</name>
</gene>
<evidence type="ECO:0000313" key="4">
    <source>
        <dbReference type="EMBL" id="PRP77625.1"/>
    </source>
</evidence>
<keyword evidence="5" id="KW-1185">Reference proteome</keyword>
<dbReference type="InterPro" id="IPR016565">
    <property type="entry name" value="Proteasome_assmbl_chp_1"/>
</dbReference>
<reference evidence="4 5" key="1">
    <citation type="journal article" date="2018" name="Genome Biol. Evol.">
        <title>Multiple Roots of Fruiting Body Formation in Amoebozoa.</title>
        <authorList>
            <person name="Hillmann F."/>
            <person name="Forbes G."/>
            <person name="Novohradska S."/>
            <person name="Ferling I."/>
            <person name="Riege K."/>
            <person name="Groth M."/>
            <person name="Westermann M."/>
            <person name="Marz M."/>
            <person name="Spaller T."/>
            <person name="Winckler T."/>
            <person name="Schaap P."/>
            <person name="Glockner G."/>
        </authorList>
    </citation>
    <scope>NUCLEOTIDE SEQUENCE [LARGE SCALE GENOMIC DNA]</scope>
    <source>
        <strain evidence="4 5">Jena</strain>
    </source>
</reference>
<dbReference type="AlphaFoldDB" id="A0A2P6N0Z2"/>
<dbReference type="GO" id="GO:0070628">
    <property type="term" value="F:proteasome binding"/>
    <property type="evidence" value="ECO:0007669"/>
    <property type="project" value="TreeGrafter"/>
</dbReference>
<name>A0A2P6N0Z2_9EUKA</name>
<dbReference type="PANTHER" id="PTHR15069">
    <property type="entry name" value="PROTEASOME ASSEMBLY CHAPERONE 1"/>
    <property type="match status" value="1"/>
</dbReference>
<keyword evidence="3" id="KW-0143">Chaperone</keyword>
<dbReference type="GO" id="GO:0005783">
    <property type="term" value="C:endoplasmic reticulum"/>
    <property type="evidence" value="ECO:0007669"/>
    <property type="project" value="InterPro"/>
</dbReference>
<organism evidence="4 5">
    <name type="scientific">Planoprotostelium fungivorum</name>
    <dbReference type="NCBI Taxonomy" id="1890364"/>
    <lineage>
        <taxon>Eukaryota</taxon>
        <taxon>Amoebozoa</taxon>
        <taxon>Evosea</taxon>
        <taxon>Variosea</taxon>
        <taxon>Cavosteliida</taxon>
        <taxon>Cavosteliaceae</taxon>
        <taxon>Planoprotostelium</taxon>
    </lineage>
</organism>
<dbReference type="OrthoDB" id="17536at2759"/>
<sequence length="239" mass="27272">MQNHFSLEAASWSRNDWEEPEDDEQFTPPRAPLFMWSSKHHIEGKLSVDKMVVGFNGVGTVFLSSHYDLDRLDIVGTIILPEVDMDTLLVLCQYEITPERAFEWVETLFDHVSPRQTYTLHGQLSKFLEEGERNVLRKIQHSTQPQEEDKTICPFLESVTIVSGAPAAVLTYCQAKANNVTSFVSLWDGQIDEGSVSILEPTTPLYQKEVMRKTETARSFYSQHLRSMSANLQQNALFV</sequence>
<evidence type="ECO:0000256" key="2">
    <source>
        <dbReference type="ARBA" id="ARBA00019180"/>
    </source>
</evidence>